<name>A0AAU9U6P2_EUPED</name>
<proteinExistence type="predicted"/>
<accession>A0AAU9U6P2</accession>
<reference evidence="2" key="1">
    <citation type="submission" date="2022-03" db="EMBL/GenBank/DDBJ databases">
        <authorList>
            <person name="Tunstrom K."/>
        </authorList>
    </citation>
    <scope>NUCLEOTIDE SEQUENCE</scope>
</reference>
<dbReference type="EMBL" id="CAKOGL010000013">
    <property type="protein sequence ID" value="CAH2093636.1"/>
    <property type="molecule type" value="Genomic_DNA"/>
</dbReference>
<sequence>MKSKEIFENHPELKEVDGAKEYIKTPVKYDIMSPEKLFSRNKFARVTCAAGRGRGDRHRWRREPASGRRVVMATTPRHPPAPRRPARRSTRNHPYKQRHTAHGCSLIYHPTHKGTLHKTVRSGDVNNAR</sequence>
<evidence type="ECO:0000256" key="1">
    <source>
        <dbReference type="SAM" id="MobiDB-lite"/>
    </source>
</evidence>
<keyword evidence="3" id="KW-1185">Reference proteome</keyword>
<organism evidence="2 3">
    <name type="scientific">Euphydryas editha</name>
    <name type="common">Edith's checkerspot</name>
    <dbReference type="NCBI Taxonomy" id="104508"/>
    <lineage>
        <taxon>Eukaryota</taxon>
        <taxon>Metazoa</taxon>
        <taxon>Ecdysozoa</taxon>
        <taxon>Arthropoda</taxon>
        <taxon>Hexapoda</taxon>
        <taxon>Insecta</taxon>
        <taxon>Pterygota</taxon>
        <taxon>Neoptera</taxon>
        <taxon>Endopterygota</taxon>
        <taxon>Lepidoptera</taxon>
        <taxon>Glossata</taxon>
        <taxon>Ditrysia</taxon>
        <taxon>Papilionoidea</taxon>
        <taxon>Nymphalidae</taxon>
        <taxon>Nymphalinae</taxon>
        <taxon>Euphydryas</taxon>
    </lineage>
</organism>
<comment type="caution">
    <text evidence="2">The sequence shown here is derived from an EMBL/GenBank/DDBJ whole genome shotgun (WGS) entry which is preliminary data.</text>
</comment>
<dbReference type="AlphaFoldDB" id="A0AAU9U6P2"/>
<feature type="region of interest" description="Disordered" evidence="1">
    <location>
        <begin position="50"/>
        <end position="129"/>
    </location>
</feature>
<feature type="compositionally biased region" description="Basic residues" evidence="1">
    <location>
        <begin position="80"/>
        <end position="101"/>
    </location>
</feature>
<dbReference type="Proteomes" id="UP001153954">
    <property type="component" value="Unassembled WGS sequence"/>
</dbReference>
<gene>
    <name evidence="2" type="ORF">EEDITHA_LOCUS9284</name>
</gene>
<evidence type="ECO:0000313" key="2">
    <source>
        <dbReference type="EMBL" id="CAH2093636.1"/>
    </source>
</evidence>
<evidence type="ECO:0000313" key="3">
    <source>
        <dbReference type="Proteomes" id="UP001153954"/>
    </source>
</evidence>
<protein>
    <submittedName>
        <fullName evidence="2">Uncharacterized protein</fullName>
    </submittedName>
</protein>
<feature type="compositionally biased region" description="Basic residues" evidence="1">
    <location>
        <begin position="110"/>
        <end position="120"/>
    </location>
</feature>